<dbReference type="EMBL" id="JBHMFC010000014">
    <property type="protein sequence ID" value="MFB9056117.1"/>
    <property type="molecule type" value="Genomic_DNA"/>
</dbReference>
<accession>A0ABV5F9J6</accession>
<gene>
    <name evidence="1" type="ORF">ACFFU9_05110</name>
</gene>
<keyword evidence="2" id="KW-1185">Reference proteome</keyword>
<evidence type="ECO:0000313" key="1">
    <source>
        <dbReference type="EMBL" id="MFB9056117.1"/>
    </source>
</evidence>
<organism evidence="1 2">
    <name type="scientific">Mariniflexile ostreae</name>
    <dbReference type="NCBI Taxonomy" id="1520892"/>
    <lineage>
        <taxon>Bacteria</taxon>
        <taxon>Pseudomonadati</taxon>
        <taxon>Bacteroidota</taxon>
        <taxon>Flavobacteriia</taxon>
        <taxon>Flavobacteriales</taxon>
        <taxon>Flavobacteriaceae</taxon>
        <taxon>Mariniflexile</taxon>
    </lineage>
</organism>
<comment type="caution">
    <text evidence="1">The sequence shown here is derived from an EMBL/GenBank/DDBJ whole genome shotgun (WGS) entry which is preliminary data.</text>
</comment>
<dbReference type="RefSeq" id="WP_379860312.1">
    <property type="nucleotide sequence ID" value="NZ_JBHMFC010000014.1"/>
</dbReference>
<dbReference type="Gene3D" id="3.20.20.80">
    <property type="entry name" value="Glycosidases"/>
    <property type="match status" value="1"/>
</dbReference>
<sequence length="548" mass="62319">MKKFNLAILFFVLIMSCSKDSTKEETVDINLEFTQFEVTLSTGEKSIGIIDNDNNSITLPNITDPSEIISVTYQYSDDVKLITPKPETRIGEWKITEKFRLHTTSYYKEFKVSIPDYEKPTYTNKATIAPLERFGRVTKYHLLDINHNPGTLSNIDRANLVFGQAGMNGLRIPIYCGDYYGGHPEEGVVVESVYATALKSIENAKLAYNGSEPFMIFAGLKVMTSNKAEYYPDWVTTEIDNVANPIKYAQLVVDYIKFMHEKGHTINAFAFDKEAARMDVEDFKIAVDTLRARTARLGYVVPKIVAPELYKPLGQNGPMDDLYDANGESHFDVFGNHYYQGHHNVNNFPDLKYEYDLAQSDTYREAWATEAHWDGLSCSSAYENATDLWTGETALGCMFDWTDLGLDLLSWWDYPISGGNSPRHYIIRAYSEALINSQPIRMLDHDGEETLTRWKLHSRAYIKGNEVNVFFINVVNPCVTDFTPISYEEYPIGILDGFKIDGNISVTQWDNNDEPEGNYISILPNEDNQFLLDIPHGSITHVSFNITE</sequence>
<reference evidence="1 2" key="1">
    <citation type="submission" date="2024-09" db="EMBL/GenBank/DDBJ databases">
        <authorList>
            <person name="Sun Q."/>
            <person name="Mori K."/>
        </authorList>
    </citation>
    <scope>NUCLEOTIDE SEQUENCE [LARGE SCALE GENOMIC DNA]</scope>
    <source>
        <strain evidence="1 2">CECT 8622</strain>
    </source>
</reference>
<proteinExistence type="predicted"/>
<evidence type="ECO:0000313" key="2">
    <source>
        <dbReference type="Proteomes" id="UP001589585"/>
    </source>
</evidence>
<dbReference type="Proteomes" id="UP001589585">
    <property type="component" value="Unassembled WGS sequence"/>
</dbReference>
<dbReference type="InterPro" id="IPR017853">
    <property type="entry name" value="GH"/>
</dbReference>
<protein>
    <submittedName>
        <fullName evidence="1">Uncharacterized protein</fullName>
    </submittedName>
</protein>
<dbReference type="PROSITE" id="PS51257">
    <property type="entry name" value="PROKAR_LIPOPROTEIN"/>
    <property type="match status" value="1"/>
</dbReference>
<dbReference type="SUPFAM" id="SSF51445">
    <property type="entry name" value="(Trans)glycosidases"/>
    <property type="match status" value="1"/>
</dbReference>
<name>A0ABV5F9J6_9FLAO</name>